<feature type="compositionally biased region" description="Basic and acidic residues" evidence="1">
    <location>
        <begin position="1"/>
        <end position="14"/>
    </location>
</feature>
<feature type="compositionally biased region" description="Basic and acidic residues" evidence="1">
    <location>
        <begin position="174"/>
        <end position="194"/>
    </location>
</feature>
<gene>
    <name evidence="2" type="ORF">CYMTET_31766</name>
</gene>
<dbReference type="Proteomes" id="UP001190700">
    <property type="component" value="Unassembled WGS sequence"/>
</dbReference>
<name>A0AAE0FGH9_9CHLO</name>
<proteinExistence type="predicted"/>
<comment type="caution">
    <text evidence="2">The sequence shown here is derived from an EMBL/GenBank/DDBJ whole genome shotgun (WGS) entry which is preliminary data.</text>
</comment>
<feature type="compositionally biased region" description="Low complexity" evidence="1">
    <location>
        <begin position="101"/>
        <end position="116"/>
    </location>
</feature>
<organism evidence="2 3">
    <name type="scientific">Cymbomonas tetramitiformis</name>
    <dbReference type="NCBI Taxonomy" id="36881"/>
    <lineage>
        <taxon>Eukaryota</taxon>
        <taxon>Viridiplantae</taxon>
        <taxon>Chlorophyta</taxon>
        <taxon>Pyramimonadophyceae</taxon>
        <taxon>Pyramimonadales</taxon>
        <taxon>Pyramimonadaceae</taxon>
        <taxon>Cymbomonas</taxon>
    </lineage>
</organism>
<accession>A0AAE0FGH9</accession>
<dbReference type="EMBL" id="LGRX02018928">
    <property type="protein sequence ID" value="KAK3259227.1"/>
    <property type="molecule type" value="Genomic_DNA"/>
</dbReference>
<feature type="region of interest" description="Disordered" evidence="1">
    <location>
        <begin position="1"/>
        <end position="194"/>
    </location>
</feature>
<evidence type="ECO:0000313" key="3">
    <source>
        <dbReference type="Proteomes" id="UP001190700"/>
    </source>
</evidence>
<dbReference type="AlphaFoldDB" id="A0AAE0FGH9"/>
<reference evidence="2 3" key="1">
    <citation type="journal article" date="2015" name="Genome Biol. Evol.">
        <title>Comparative Genomics of a Bacterivorous Green Alga Reveals Evolutionary Causalities and Consequences of Phago-Mixotrophic Mode of Nutrition.</title>
        <authorList>
            <person name="Burns J.A."/>
            <person name="Paasch A."/>
            <person name="Narechania A."/>
            <person name="Kim E."/>
        </authorList>
    </citation>
    <scope>NUCLEOTIDE SEQUENCE [LARGE SCALE GENOMIC DNA]</scope>
    <source>
        <strain evidence="2 3">PLY_AMNH</strain>
    </source>
</reference>
<evidence type="ECO:0000256" key="1">
    <source>
        <dbReference type="SAM" id="MobiDB-lite"/>
    </source>
</evidence>
<feature type="compositionally biased region" description="Basic and acidic residues" evidence="1">
    <location>
        <begin position="71"/>
        <end position="84"/>
    </location>
</feature>
<keyword evidence="3" id="KW-1185">Reference proteome</keyword>
<sequence length="194" mass="20591">MSSSDVLERLRRAEFSPTSPPMPIPSSSAGPLPAGNGNDGMEEGVNSQNGAASELSPDVEAYELQMAPSLEEDKLAEPPEDCGRQRSQSLASAPPPPLTPAPRTAQSLLPRVPGARAPRRACSRVCPAPEHRAEPAPACARCPSTRRGGRAARSGETWRPRGSLCRQEAPARLALERKGGRMARSGETRRPRGS</sequence>
<protein>
    <submittedName>
        <fullName evidence="2">Uncharacterized protein</fullName>
    </submittedName>
</protein>
<feature type="non-terminal residue" evidence="2">
    <location>
        <position position="194"/>
    </location>
</feature>
<evidence type="ECO:0000313" key="2">
    <source>
        <dbReference type="EMBL" id="KAK3259227.1"/>
    </source>
</evidence>